<evidence type="ECO:0000313" key="4">
    <source>
        <dbReference type="Proteomes" id="UP000238071"/>
    </source>
</evidence>
<name>A0A2S6GZY5_9GAMM</name>
<dbReference type="RefSeq" id="WP_104424061.1">
    <property type="nucleotide sequence ID" value="NZ_PTIY01000008.1"/>
</dbReference>
<dbReference type="InterPro" id="IPR003593">
    <property type="entry name" value="AAA+_ATPase"/>
</dbReference>
<feature type="coiled-coil region" evidence="1">
    <location>
        <begin position="668"/>
        <end position="702"/>
    </location>
</feature>
<accession>A0A2S6GZY5</accession>
<dbReference type="InterPro" id="IPR027417">
    <property type="entry name" value="P-loop_NTPase"/>
</dbReference>
<feature type="coiled-coil region" evidence="1">
    <location>
        <begin position="476"/>
        <end position="503"/>
    </location>
</feature>
<dbReference type="SMART" id="SM00382">
    <property type="entry name" value="AAA"/>
    <property type="match status" value="1"/>
</dbReference>
<dbReference type="GO" id="GO:0000731">
    <property type="term" value="P:DNA synthesis involved in DNA repair"/>
    <property type="evidence" value="ECO:0007669"/>
    <property type="project" value="TreeGrafter"/>
</dbReference>
<dbReference type="OrthoDB" id="174137at2"/>
<comment type="caution">
    <text evidence="3">The sequence shown here is derived from an EMBL/GenBank/DDBJ whole genome shotgun (WGS) entry which is preliminary data.</text>
</comment>
<dbReference type="Pfam" id="PF13555">
    <property type="entry name" value="AAA_29"/>
    <property type="match status" value="1"/>
</dbReference>
<proteinExistence type="predicted"/>
<sequence>MKLDKLILVNWGALRSDEYEMGNMTLLTGPTGSGKSTLLDALQTVMTAAHQNIYSYNPGQDETTQTSRGSKSKRTLWSYIVGAEDNLFARPDGAHGYVAAVFKPDEGEDGKPFTALIAAAVRVDGSGERRQAVQERLALLLIDDATLGLGDLVNYDGNDNMCVVEVEKIENHLKARYPQVLNLRDAKREYLCQLYGRFRGQRNVSFSEAELAAKAWSGSIAHKPIGSVDDLVKTQILEYDIQQLPQRITQISGLMRQVHQLRIEGDRLQANVVRLEGIEKALIKANAAYETAVQYQLAHSQRLLQGDRIQIQQAKTAIAELDKNIQEANVRIDALNRDKKGYVDSQIQLAARLSGIAAADQKRRISERLDAIQLDAKAAIANLQQALQQAGHLQAAARNIIGMEFPASKNELSTAAELLAEVMAKVGQTQCRQLEQQLLAEQEPHDVLVTVRALEGLNNGFEKLYQALAGTQNSFVAAVQSQIGQLQTRFETAQAQEKKLAERKANLAEGGADYPREVTLALKAFRAELPAARAQVLCDLIEPKDLSWQPAIEGYLGGARFNFVVDEDWESRAIEFVKRHHLRAKVVQGSMCKRKAKPELVPKDSIIHELHTEHPIAYAYLVEQYGSVAKVDDVEQLRHTSRGVMKDGKAAGSRTLFTCDDVELAFGKEAQRQARQNAVEMHAKAEQEVQALNAERVQLNGLLGSLGNLHAPDFADAAKLEQTVHDSQAAHADLARLDLTEVDQLEAEKNTLDQLIADLEKQVNLANRQVGKFQGDKEQQQRKSDMLEQGLADRRHQIEADLGPLKWIASVNESLSLTALQQAVDAIADSTALSNGQLQDKHGKKLIEATVAFGLIHENIADYNQHARSHEQLHLQHDSESRDADFVGQYRQLVQLFGRLKEQLREQREIGFVKNLDKLRTAESSFKDVFTKQFCYEIRNAVDQGVKTLKILNTELNRLKFGTDRFQLDWSVWVPEFKEYYDFFCAAYDMSESQESGDLFDTNELSPEQCKIRDRLVGFLLSDDQDRALKELQRVADYRNYRRYEIWKDSDSGSRVALSEWGTGSGGQLETPAYIVRAAVVTNRLKHFDKGMNLKLLVNDESFAKMDERRAHDVIRFIRDSLGMQLICAMPTKHAGAIKTEFTKEWSFTRTEAEGNGEVDFISEADERDLNSDKLRELWELRRRQIREQARLEFEAEGQTDG</sequence>
<feature type="coiled-coil region" evidence="1">
    <location>
        <begin position="304"/>
        <end position="338"/>
    </location>
</feature>
<evidence type="ECO:0000313" key="3">
    <source>
        <dbReference type="EMBL" id="PPK70799.1"/>
    </source>
</evidence>
<feature type="domain" description="AAA+ ATPase" evidence="2">
    <location>
        <begin position="21"/>
        <end position="187"/>
    </location>
</feature>
<dbReference type="SUPFAM" id="SSF52540">
    <property type="entry name" value="P-loop containing nucleoside triphosphate hydrolases"/>
    <property type="match status" value="2"/>
</dbReference>
<dbReference type="AlphaFoldDB" id="A0A2S6GZY5"/>
<feature type="coiled-coil region" evidence="1">
    <location>
        <begin position="742"/>
        <end position="776"/>
    </location>
</feature>
<dbReference type="PANTHER" id="PTHR32182:SF0">
    <property type="entry name" value="DNA REPLICATION AND REPAIR PROTEIN RECF"/>
    <property type="match status" value="1"/>
</dbReference>
<dbReference type="EMBL" id="PTIY01000008">
    <property type="protein sequence ID" value="PPK70799.1"/>
    <property type="molecule type" value="Genomic_DNA"/>
</dbReference>
<evidence type="ECO:0000259" key="2">
    <source>
        <dbReference type="SMART" id="SM00382"/>
    </source>
</evidence>
<keyword evidence="1" id="KW-0175">Coiled coil</keyword>
<dbReference type="PANTHER" id="PTHR32182">
    <property type="entry name" value="DNA REPLICATION AND REPAIR PROTEIN RECF"/>
    <property type="match status" value="1"/>
</dbReference>
<dbReference type="Pfam" id="PF13558">
    <property type="entry name" value="SbcC_Walker_B"/>
    <property type="match status" value="1"/>
</dbReference>
<keyword evidence="4" id="KW-1185">Reference proteome</keyword>
<gene>
    <name evidence="3" type="ORF">B0F88_108154</name>
</gene>
<evidence type="ECO:0000256" key="1">
    <source>
        <dbReference type="SAM" id="Coils"/>
    </source>
</evidence>
<dbReference type="Proteomes" id="UP000238071">
    <property type="component" value="Unassembled WGS sequence"/>
</dbReference>
<protein>
    <submittedName>
        <fullName evidence="3">Uncharacterized protein YPO0396</fullName>
    </submittedName>
</protein>
<dbReference type="GO" id="GO:0006302">
    <property type="term" value="P:double-strand break repair"/>
    <property type="evidence" value="ECO:0007669"/>
    <property type="project" value="TreeGrafter"/>
</dbReference>
<organism evidence="3 4">
    <name type="scientific">Methylobacter tundripaludum</name>
    <dbReference type="NCBI Taxonomy" id="173365"/>
    <lineage>
        <taxon>Bacteria</taxon>
        <taxon>Pseudomonadati</taxon>
        <taxon>Pseudomonadota</taxon>
        <taxon>Gammaproteobacteria</taxon>
        <taxon>Methylococcales</taxon>
        <taxon>Methylococcaceae</taxon>
        <taxon>Methylobacter</taxon>
    </lineage>
</organism>
<dbReference type="Gene3D" id="3.40.50.300">
    <property type="entry name" value="P-loop containing nucleotide triphosphate hydrolases"/>
    <property type="match status" value="1"/>
</dbReference>
<reference evidence="3 4" key="1">
    <citation type="submission" date="2018-02" db="EMBL/GenBank/DDBJ databases">
        <title>Subsurface microbial communities from deep shales in Ohio and West Virginia, USA.</title>
        <authorList>
            <person name="Wrighton K."/>
        </authorList>
    </citation>
    <scope>NUCLEOTIDE SEQUENCE [LARGE SCALE GENOMIC DNA]</scope>
    <source>
        <strain evidence="3 4">OWC-G53F</strain>
    </source>
</reference>